<dbReference type="InterPro" id="IPR000909">
    <property type="entry name" value="PLipase_C_PInositol-sp_X_dom"/>
</dbReference>
<dbReference type="Gene3D" id="3.20.20.190">
    <property type="entry name" value="Phosphatidylinositol (PI) phosphodiesterase"/>
    <property type="match status" value="1"/>
</dbReference>
<comment type="catalytic activity">
    <reaction evidence="1">
        <text>a 1,2-diacyl-sn-glycero-3-phospho-(1D-myo-inositol) = 1D-myo-inositol 1,2-cyclic phosphate + a 1,2-diacyl-sn-glycerol</text>
        <dbReference type="Rhea" id="RHEA:17093"/>
        <dbReference type="ChEBI" id="CHEBI:17815"/>
        <dbReference type="ChEBI" id="CHEBI:57880"/>
        <dbReference type="ChEBI" id="CHEBI:58484"/>
        <dbReference type="EC" id="4.6.1.13"/>
    </reaction>
</comment>
<dbReference type="PANTHER" id="PTHR13593:SF113">
    <property type="entry name" value="SI:DKEY-266F7.9"/>
    <property type="match status" value="1"/>
</dbReference>
<dbReference type="GO" id="GO:0004436">
    <property type="term" value="F:phosphatidylinositol diacylglycerol-lyase activity"/>
    <property type="evidence" value="ECO:0007669"/>
    <property type="project" value="UniProtKB-EC"/>
</dbReference>
<dbReference type="Proteomes" id="UP000094313">
    <property type="component" value="Chromosome"/>
</dbReference>
<dbReference type="CDD" id="cd08586">
    <property type="entry name" value="PI-PLCc_BcPLC_like"/>
    <property type="match status" value="1"/>
</dbReference>
<dbReference type="OrthoDB" id="7191982at2"/>
<sequence>MKITSLKVQLILAAAISFTACKKQDSENGTLTSKPKKSLMALPSVTSFTMNNWMGALSDTMSLTQLSIPGTHDSGAKVEPISGTAKTQNLSIAEQLTAGVRYLDIRCRHIGNSFTIHHGAIYQNLNFDDVLNACIGFLNSNPTETIIMSVKEEHTPTDNTRSFEQTFDAYVAQNASKWDLGNGISTLGSVRGKIKLLRRFSAATTKGIDATNWADNTTFEINNPAASLKIQDYYKVDDLNAKWTKVESLLNEAKNSTVKKLYVNYGSGYKPGIFGIPNINTVANSINPKINTYFSSAAHGRYGIIPLDFIDATRSQLIVNTNF</sequence>
<feature type="domain" description="Phosphatidylinositol-specific phospholipase C X" evidence="6">
    <location>
        <begin position="59"/>
        <end position="199"/>
    </location>
</feature>
<dbReference type="InterPro" id="IPR017946">
    <property type="entry name" value="PLC-like_Pdiesterase_TIM-brl"/>
</dbReference>
<gene>
    <name evidence="7" type="ORF">BFS30_17445</name>
</gene>
<dbReference type="AlphaFoldDB" id="A0A1D7QJI9"/>
<dbReference type="PROSITE" id="PS51257">
    <property type="entry name" value="PROKAR_LIPOPROTEIN"/>
    <property type="match status" value="1"/>
</dbReference>
<dbReference type="Pfam" id="PF00388">
    <property type="entry name" value="PI-PLC-X"/>
    <property type="match status" value="1"/>
</dbReference>
<dbReference type="InterPro" id="IPR051057">
    <property type="entry name" value="PI-PLC_domain"/>
</dbReference>
<evidence type="ECO:0000256" key="3">
    <source>
        <dbReference type="ARBA" id="ARBA00019758"/>
    </source>
</evidence>
<keyword evidence="8" id="KW-1185">Reference proteome</keyword>
<evidence type="ECO:0000313" key="8">
    <source>
        <dbReference type="Proteomes" id="UP000094313"/>
    </source>
</evidence>
<dbReference type="KEGG" id="psty:BFS30_17445"/>
<evidence type="ECO:0000313" key="7">
    <source>
        <dbReference type="EMBL" id="AOM78800.1"/>
    </source>
</evidence>
<dbReference type="EC" id="4.6.1.13" evidence="2"/>
<dbReference type="SUPFAM" id="SSF51695">
    <property type="entry name" value="PLC-like phosphodiesterases"/>
    <property type="match status" value="1"/>
</dbReference>
<dbReference type="GO" id="GO:0006629">
    <property type="term" value="P:lipid metabolic process"/>
    <property type="evidence" value="ECO:0007669"/>
    <property type="project" value="InterPro"/>
</dbReference>
<dbReference type="PANTHER" id="PTHR13593">
    <property type="match status" value="1"/>
</dbReference>
<dbReference type="PROSITE" id="PS50007">
    <property type="entry name" value="PIPLC_X_DOMAIN"/>
    <property type="match status" value="1"/>
</dbReference>
<evidence type="ECO:0000256" key="1">
    <source>
        <dbReference type="ARBA" id="ARBA00001316"/>
    </source>
</evidence>
<evidence type="ECO:0000256" key="4">
    <source>
        <dbReference type="ARBA" id="ARBA00030474"/>
    </source>
</evidence>
<dbReference type="GO" id="GO:0008081">
    <property type="term" value="F:phosphoric diester hydrolase activity"/>
    <property type="evidence" value="ECO:0007669"/>
    <property type="project" value="InterPro"/>
</dbReference>
<proteinExistence type="predicted"/>
<name>A0A1D7QJI9_9SPHI</name>
<reference evidence="7 8" key="1">
    <citation type="submission" date="2016-08" db="EMBL/GenBank/DDBJ databases">
        <authorList>
            <person name="Seilhamer J.J."/>
        </authorList>
    </citation>
    <scope>NUCLEOTIDE SEQUENCE [LARGE SCALE GENOMIC DNA]</scope>
    <source>
        <strain evidence="7 8">DX4</strain>
    </source>
</reference>
<organism evidence="7 8">
    <name type="scientific">Pedobacter steynii</name>
    <dbReference type="NCBI Taxonomy" id="430522"/>
    <lineage>
        <taxon>Bacteria</taxon>
        <taxon>Pseudomonadati</taxon>
        <taxon>Bacteroidota</taxon>
        <taxon>Sphingobacteriia</taxon>
        <taxon>Sphingobacteriales</taxon>
        <taxon>Sphingobacteriaceae</taxon>
        <taxon>Pedobacter</taxon>
    </lineage>
</organism>
<keyword evidence="7" id="KW-0456">Lyase</keyword>
<evidence type="ECO:0000256" key="2">
    <source>
        <dbReference type="ARBA" id="ARBA00012581"/>
    </source>
</evidence>
<evidence type="ECO:0000256" key="5">
    <source>
        <dbReference type="ARBA" id="ARBA00030782"/>
    </source>
</evidence>
<dbReference type="EMBL" id="CP017141">
    <property type="protein sequence ID" value="AOM78800.1"/>
    <property type="molecule type" value="Genomic_DNA"/>
</dbReference>
<accession>A0A1D7QJI9</accession>
<dbReference type="RefSeq" id="WP_069380464.1">
    <property type="nucleotide sequence ID" value="NZ_CP017141.1"/>
</dbReference>
<dbReference type="SMART" id="SM00148">
    <property type="entry name" value="PLCXc"/>
    <property type="match status" value="1"/>
</dbReference>
<evidence type="ECO:0000259" key="6">
    <source>
        <dbReference type="SMART" id="SM00148"/>
    </source>
</evidence>
<protein>
    <recommendedName>
        <fullName evidence="3">1-phosphatidylinositol phosphodiesterase</fullName>
        <ecNumber evidence="2">4.6.1.13</ecNumber>
    </recommendedName>
    <alternativeName>
        <fullName evidence="4">Phosphatidylinositol diacylglycerol-lyase</fullName>
    </alternativeName>
    <alternativeName>
        <fullName evidence="5">Phosphatidylinositol-specific phospholipase C</fullName>
    </alternativeName>
</protein>